<feature type="compositionally biased region" description="Low complexity" evidence="1">
    <location>
        <begin position="387"/>
        <end position="396"/>
    </location>
</feature>
<evidence type="ECO:0000256" key="1">
    <source>
        <dbReference type="SAM" id="MobiDB-lite"/>
    </source>
</evidence>
<feature type="region of interest" description="Disordered" evidence="1">
    <location>
        <begin position="277"/>
        <end position="297"/>
    </location>
</feature>
<feature type="compositionally biased region" description="Polar residues" evidence="1">
    <location>
        <begin position="115"/>
        <end position="140"/>
    </location>
</feature>
<feature type="region of interest" description="Disordered" evidence="1">
    <location>
        <begin position="173"/>
        <end position="208"/>
    </location>
</feature>
<feature type="compositionally biased region" description="Polar residues" evidence="1">
    <location>
        <begin position="277"/>
        <end position="296"/>
    </location>
</feature>
<protein>
    <submittedName>
        <fullName evidence="2">Uncharacterized protein</fullName>
    </submittedName>
</protein>
<dbReference type="Proteomes" id="UP000038009">
    <property type="component" value="Unassembled WGS sequence"/>
</dbReference>
<accession>A0A0N1PAF5</accession>
<dbReference type="EMBL" id="LJSK01000244">
    <property type="protein sequence ID" value="KPI84625.1"/>
    <property type="molecule type" value="Genomic_DNA"/>
</dbReference>
<dbReference type="OrthoDB" id="267634at2759"/>
<evidence type="ECO:0000313" key="3">
    <source>
        <dbReference type="Proteomes" id="UP000038009"/>
    </source>
</evidence>
<dbReference type="AlphaFoldDB" id="A0A0N1PAF5"/>
<gene>
    <name evidence="2" type="ORF">ABL78_6330</name>
</gene>
<keyword evidence="3" id="KW-1185">Reference proteome</keyword>
<feature type="compositionally biased region" description="Acidic residues" evidence="1">
    <location>
        <begin position="357"/>
        <end position="377"/>
    </location>
</feature>
<sequence>MRATLHRLQSQVSRGCVLPLNCVRAPSAVAGRRLASLLVLCSTYCNNEAPLCHCPRRLCSTTHEGTSKGDSAKDSDDASDLLWGSLSDTQVDLSTEPHHSVFPSSTEAGALPWNESRQSTKTSNEANGEAARSSTEDLSQPTPDYVWVALHNPPRNWLHEDIIEFIHHVAQHAGIAPPPTPTPSDSTLPHQAEQRTSAEDDYDEESASSMSRVTSPFIHHLHIPFGRRTGLVYGSPKLCLSSARLATYLKKELTFDDDDFRSRIYFTELTPAELPASFQQQPPQHGESNPSASSDSVARVRYTPIEETLAKEQEEALRTLELDRYLFSPDLLLDIAKSHQRRLVTKGEKVLLDAFVDGDEDMDNDGDDDDDDDDDEATAASGEGSSRRQASPPSSAARRRRRTAGGGGKGKNIRRRAGVRAGTQKHLGRGSMHNMPIPKPYVEGRPL</sequence>
<feature type="region of interest" description="Disordered" evidence="1">
    <location>
        <begin position="357"/>
        <end position="447"/>
    </location>
</feature>
<evidence type="ECO:0000313" key="2">
    <source>
        <dbReference type="EMBL" id="KPI84625.1"/>
    </source>
</evidence>
<dbReference type="OMA" id="VEMIHQV"/>
<organism evidence="2 3">
    <name type="scientific">Leptomonas seymouri</name>
    <dbReference type="NCBI Taxonomy" id="5684"/>
    <lineage>
        <taxon>Eukaryota</taxon>
        <taxon>Discoba</taxon>
        <taxon>Euglenozoa</taxon>
        <taxon>Kinetoplastea</taxon>
        <taxon>Metakinetoplastina</taxon>
        <taxon>Trypanosomatida</taxon>
        <taxon>Trypanosomatidae</taxon>
        <taxon>Leishmaniinae</taxon>
        <taxon>Leptomonas</taxon>
    </lineage>
</organism>
<feature type="region of interest" description="Disordered" evidence="1">
    <location>
        <begin position="95"/>
        <end position="140"/>
    </location>
</feature>
<dbReference type="VEuPathDB" id="TriTrypDB:Lsey_0244_0130"/>
<reference evidence="2 3" key="1">
    <citation type="journal article" date="2015" name="PLoS Pathog.">
        <title>Leptomonas seymouri: Adaptations to the Dixenous Life Cycle Analyzed by Genome Sequencing, Transcriptome Profiling and Co-infection with Leishmania donovani.</title>
        <authorList>
            <person name="Kraeva N."/>
            <person name="Butenko A."/>
            <person name="Hlavacova J."/>
            <person name="Kostygov A."/>
            <person name="Myskova J."/>
            <person name="Grybchuk D."/>
            <person name="Lestinova T."/>
            <person name="Votypka J."/>
            <person name="Volf P."/>
            <person name="Opperdoes F."/>
            <person name="Flegontov P."/>
            <person name="Lukes J."/>
            <person name="Yurchenko V."/>
        </authorList>
    </citation>
    <scope>NUCLEOTIDE SEQUENCE [LARGE SCALE GENOMIC DNA]</scope>
    <source>
        <strain evidence="2 3">ATCC 30220</strain>
    </source>
</reference>
<name>A0A0N1PAF5_LEPSE</name>
<comment type="caution">
    <text evidence="2">The sequence shown here is derived from an EMBL/GenBank/DDBJ whole genome shotgun (WGS) entry which is preliminary data.</text>
</comment>
<proteinExistence type="predicted"/>